<evidence type="ECO:0000256" key="7">
    <source>
        <dbReference type="SAM" id="MobiDB-lite"/>
    </source>
</evidence>
<dbReference type="EMBL" id="ALBS01000211">
    <property type="protein sequence ID" value="EJT48189.1"/>
    <property type="molecule type" value="Genomic_DNA"/>
</dbReference>
<feature type="transmembrane region" description="Helical" evidence="8">
    <location>
        <begin position="217"/>
        <end position="235"/>
    </location>
</feature>
<dbReference type="PANTHER" id="PTHR14969">
    <property type="entry name" value="SPHINGOSINE-1-PHOSPHATE PHOSPHOHYDROLASE"/>
    <property type="match status" value="1"/>
</dbReference>
<dbReference type="PANTHER" id="PTHR14969:SF28">
    <property type="entry name" value="DIHYDROSPHINGOSINE 1-PHOSPHATE PHOSPHATASE LCB3-RELATED"/>
    <property type="match status" value="1"/>
</dbReference>
<dbReference type="VEuPathDB" id="FungiDB:A1Q1_02893"/>
<keyword evidence="2 8" id="KW-0812">Transmembrane</keyword>
<dbReference type="Proteomes" id="UP000002748">
    <property type="component" value="Unassembled WGS sequence"/>
</dbReference>
<dbReference type="Gene3D" id="1.20.144.10">
    <property type="entry name" value="Phosphatidic acid phosphatase type 2/haloperoxidase"/>
    <property type="match status" value="1"/>
</dbReference>
<feature type="transmembrane region" description="Helical" evidence="8">
    <location>
        <begin position="485"/>
        <end position="503"/>
    </location>
</feature>
<evidence type="ECO:0000313" key="10">
    <source>
        <dbReference type="Proteomes" id="UP000002748"/>
    </source>
</evidence>
<dbReference type="AlphaFoldDB" id="J6EUD5"/>
<evidence type="ECO:0000256" key="5">
    <source>
        <dbReference type="ARBA" id="ARBA00022989"/>
    </source>
</evidence>
<evidence type="ECO:0000256" key="2">
    <source>
        <dbReference type="ARBA" id="ARBA00022692"/>
    </source>
</evidence>
<feature type="transmembrane region" description="Helical" evidence="8">
    <location>
        <begin position="158"/>
        <end position="177"/>
    </location>
</feature>
<organism evidence="9 10">
    <name type="scientific">Trichosporon asahii var. asahii (strain ATCC 90039 / CBS 2479 / JCM 2466 / KCTC 7840 / NBRC 103889/ NCYC 2677 / UAMH 7654)</name>
    <name type="common">Yeast</name>
    <dbReference type="NCBI Taxonomy" id="1186058"/>
    <lineage>
        <taxon>Eukaryota</taxon>
        <taxon>Fungi</taxon>
        <taxon>Dikarya</taxon>
        <taxon>Basidiomycota</taxon>
        <taxon>Agaricomycotina</taxon>
        <taxon>Tremellomycetes</taxon>
        <taxon>Trichosporonales</taxon>
        <taxon>Trichosporonaceae</taxon>
        <taxon>Trichosporon</taxon>
    </lineage>
</organism>
<dbReference type="GeneID" id="25986406"/>
<keyword evidence="5 8" id="KW-1133">Transmembrane helix</keyword>
<dbReference type="RefSeq" id="XP_014179597.1">
    <property type="nucleotide sequence ID" value="XM_014324122.1"/>
</dbReference>
<keyword evidence="4" id="KW-0256">Endoplasmic reticulum</keyword>
<dbReference type="KEGG" id="tasa:A1Q1_02893"/>
<dbReference type="GO" id="GO:0005789">
    <property type="term" value="C:endoplasmic reticulum membrane"/>
    <property type="evidence" value="ECO:0007669"/>
    <property type="project" value="UniProtKB-SubCell"/>
</dbReference>
<dbReference type="OrthoDB" id="301434at2759"/>
<feature type="compositionally biased region" description="Basic and acidic residues" evidence="7">
    <location>
        <begin position="36"/>
        <end position="46"/>
    </location>
</feature>
<name>J6EUD5_TRIAS</name>
<accession>J6EUD5</accession>
<gene>
    <name evidence="9" type="ORF">A1Q1_02893</name>
</gene>
<comment type="subcellular location">
    <subcellularLocation>
        <location evidence="1">Endoplasmic reticulum membrane</location>
        <topology evidence="1">Multi-pass membrane protein</topology>
    </subcellularLocation>
</comment>
<feature type="transmembrane region" description="Helical" evidence="8">
    <location>
        <begin position="269"/>
        <end position="289"/>
    </location>
</feature>
<sequence length="513" mass="56533">MAIELVDPAMTNGANGNGISNGVHANGKRAAGNGDLNEKQPLHDDLNPLPLRATATATNTIVQPTPVKAGSKDVEAGKRSPSPPPKIEAGRHPDAVYAESLAPWRDSFRRWCVRRLGPESERIARWQAKVRTPARDTFFFYSAIFGTRTRDLLASHPLTAAHTFFTAFLPVLFWLGYPVEGRITHHREYGFPSSHSTNAISIALFMGQMMWERREWFGMPTVLLGWAVLFLYYASVAGGLDVIGGTLLGIFCWVGQIAGKAILDWVETGSLWSIYLGFPLTLALIHFHPRTPDDCPCFEDAVAIISVIFGCTVGHLLEHYFPLPKGSGVWSLGIFWGLFFNLVKITVGLAAIVVWRLIAKPTCLRVFPVIFRAVSKALDTELPHRPFYAPATTYKGGADAPIRPVPSFGELAHVDSDVNLDVKASSRRSPSPLNVEDSVQMRHRHQKGADMATLKRRFDPVAGNSHRGRRASLRKRYDAEVLTKFVVYTGIGLVAGTVTPFVARELELAYGLP</sequence>
<evidence type="ECO:0000256" key="8">
    <source>
        <dbReference type="SAM" id="Phobius"/>
    </source>
</evidence>
<evidence type="ECO:0000256" key="3">
    <source>
        <dbReference type="ARBA" id="ARBA00022801"/>
    </source>
</evidence>
<protein>
    <submittedName>
        <fullName evidence="9">Sphingosine-1-phosphate phosphatase</fullName>
    </submittedName>
</protein>
<evidence type="ECO:0000313" key="9">
    <source>
        <dbReference type="EMBL" id="EJT48189.1"/>
    </source>
</evidence>
<dbReference type="InterPro" id="IPR036938">
    <property type="entry name" value="PAP2/HPO_sf"/>
</dbReference>
<reference evidence="9 10" key="1">
    <citation type="journal article" date="2012" name="Eukaryot. Cell">
        <title>Draft genome sequence of CBS 2479, the standard type strain of Trichosporon asahii.</title>
        <authorList>
            <person name="Yang R.Y."/>
            <person name="Li H.T."/>
            <person name="Zhu H."/>
            <person name="Zhou G.P."/>
            <person name="Wang M."/>
            <person name="Wang L."/>
        </authorList>
    </citation>
    <scope>NUCLEOTIDE SEQUENCE [LARGE SCALE GENOMIC DNA]</scope>
    <source>
        <strain evidence="10">ATCC 90039 / CBS 2479 / JCM 2466 / KCTC 7840 / NCYC 2677 / UAMH 7654</strain>
    </source>
</reference>
<proteinExistence type="predicted"/>
<evidence type="ECO:0000256" key="1">
    <source>
        <dbReference type="ARBA" id="ARBA00004477"/>
    </source>
</evidence>
<feature type="region of interest" description="Disordered" evidence="7">
    <location>
        <begin position="1"/>
        <end position="91"/>
    </location>
</feature>
<dbReference type="GO" id="GO:0042392">
    <property type="term" value="F:sphingosine-1-phosphate phosphatase activity"/>
    <property type="evidence" value="ECO:0007669"/>
    <property type="project" value="TreeGrafter"/>
</dbReference>
<evidence type="ECO:0000256" key="4">
    <source>
        <dbReference type="ARBA" id="ARBA00022824"/>
    </source>
</evidence>
<comment type="caution">
    <text evidence="9">The sequence shown here is derived from an EMBL/GenBank/DDBJ whole genome shotgun (WGS) entry which is preliminary data.</text>
</comment>
<feature type="transmembrane region" description="Helical" evidence="8">
    <location>
        <begin position="333"/>
        <end position="355"/>
    </location>
</feature>
<dbReference type="SUPFAM" id="SSF48317">
    <property type="entry name" value="Acid phosphatase/Vanadium-dependent haloperoxidase"/>
    <property type="match status" value="1"/>
</dbReference>
<keyword evidence="3" id="KW-0378">Hydrolase</keyword>
<keyword evidence="6 8" id="KW-0472">Membrane</keyword>
<feature type="transmembrane region" description="Helical" evidence="8">
    <location>
        <begin position="301"/>
        <end position="321"/>
    </location>
</feature>
<evidence type="ECO:0000256" key="6">
    <source>
        <dbReference type="ARBA" id="ARBA00023136"/>
    </source>
</evidence>
<dbReference type="HOGENOM" id="CLU_019266_0_0_1"/>
<feature type="region of interest" description="Disordered" evidence="7">
    <location>
        <begin position="424"/>
        <end position="450"/>
    </location>
</feature>